<sequence>MKAKKMSLFLVMILALSTFLAACSGDDSSSGKGDGGSAKDVEQVLNVVETSEIPSMDTALATDSVSFNVMNNVMEGLYRLGENDEVVDGVADGDPEVSEDGLTYTFKLREDAKWSNGDPVTANDFVYAWQKVANPDTAAQYAYMLYVIENGEEINSGKKEASELGVKAVDDYTLEVKLANAVPYFKSLLSFGTFMPQNQKYVEEQGDKYGLEADTTIYNGPFTLSEWKHEESFKLSKNDQYWDKDTVKLETVNFKIVKDTNTAVNLYETGKIDRVGLSAENVDTYKDSEEFLTEPDTSVFYLEFNQEDEVLSNAKIRKAITMAFDKESFVDTLLNNGSSAAYYIVPKEFYTTQDGKDFRDVNGDMLKTNKEEAAKLWAEGLKEIGKDSIELELLNYDGDSAKKMGEYLKEQMETTLEGLTLSLNQQPFQNKLDIQAKGDFDISYSGWGPDYQDPMTFLDMFTTGNGNNHTAYSSKDYDKLIKDASTTLLDDLEARDKAMADAEKLLIEEDAVIAPLYQRGASFLMKDKVKGLLSHSFGGDYSYKWVSIEE</sequence>
<evidence type="ECO:0000256" key="7">
    <source>
        <dbReference type="ARBA" id="ARBA00022856"/>
    </source>
</evidence>
<evidence type="ECO:0000256" key="2">
    <source>
        <dbReference type="ARBA" id="ARBA00004418"/>
    </source>
</evidence>
<evidence type="ECO:0000256" key="12">
    <source>
        <dbReference type="ARBA" id="ARBA00063980"/>
    </source>
</evidence>
<evidence type="ECO:0000256" key="10">
    <source>
        <dbReference type="ARBA" id="ARBA00023157"/>
    </source>
</evidence>
<dbReference type="PIRSF" id="PIRSF002741">
    <property type="entry name" value="MppA"/>
    <property type="match status" value="1"/>
</dbReference>
<keyword evidence="5 14" id="KW-0732">Signal</keyword>
<dbReference type="FunFam" id="3.10.105.10:FF:000001">
    <property type="entry name" value="Oligopeptide ABC transporter, oligopeptide-binding protein"/>
    <property type="match status" value="1"/>
</dbReference>
<keyword evidence="6" id="KW-0574">Periplasm</keyword>
<protein>
    <recommendedName>
        <fullName evidence="13">Periplasmic oligopeptide-binding protein OppA</fullName>
    </recommendedName>
</protein>
<evidence type="ECO:0000256" key="1">
    <source>
        <dbReference type="ARBA" id="ARBA00004193"/>
    </source>
</evidence>
<evidence type="ECO:0000256" key="3">
    <source>
        <dbReference type="ARBA" id="ARBA00005695"/>
    </source>
</evidence>
<dbReference type="PROSITE" id="PS51257">
    <property type="entry name" value="PROKAR_LIPOPROTEIN"/>
    <property type="match status" value="1"/>
</dbReference>
<dbReference type="PANTHER" id="PTHR30290">
    <property type="entry name" value="PERIPLASMIC BINDING COMPONENT OF ABC TRANSPORTER"/>
    <property type="match status" value="1"/>
</dbReference>
<organism evidence="16 17">
    <name type="scientific">Pradoshia eiseniae</name>
    <dbReference type="NCBI Taxonomy" id="2064768"/>
    <lineage>
        <taxon>Bacteria</taxon>
        <taxon>Bacillati</taxon>
        <taxon>Bacillota</taxon>
        <taxon>Bacilli</taxon>
        <taxon>Bacillales</taxon>
        <taxon>Bacillaceae</taxon>
        <taxon>Pradoshia</taxon>
    </lineage>
</organism>
<dbReference type="AlphaFoldDB" id="A0A2S7N0B9"/>
<evidence type="ECO:0000256" key="14">
    <source>
        <dbReference type="SAM" id="SignalP"/>
    </source>
</evidence>
<dbReference type="InterPro" id="IPR039424">
    <property type="entry name" value="SBP_5"/>
</dbReference>
<comment type="subunit">
    <text evidence="12">The complex is composed of two ATP-binding proteins (OppD and OppF), two transmembrane proteins (OppB and OppC) and a solute-binding protein (OppA).</text>
</comment>
<evidence type="ECO:0000256" key="13">
    <source>
        <dbReference type="ARBA" id="ARBA00072558"/>
    </source>
</evidence>
<evidence type="ECO:0000256" key="8">
    <source>
        <dbReference type="ARBA" id="ARBA00022927"/>
    </source>
</evidence>
<dbReference type="RefSeq" id="WP_104849173.1">
    <property type="nucleotide sequence ID" value="NZ_PKOZ01000004.1"/>
</dbReference>
<keyword evidence="11" id="KW-0449">Lipoprotein</keyword>
<dbReference type="CDD" id="cd08504">
    <property type="entry name" value="PBP2_OppA"/>
    <property type="match status" value="1"/>
</dbReference>
<dbReference type="GO" id="GO:1904680">
    <property type="term" value="F:peptide transmembrane transporter activity"/>
    <property type="evidence" value="ECO:0007669"/>
    <property type="project" value="TreeGrafter"/>
</dbReference>
<evidence type="ECO:0000256" key="6">
    <source>
        <dbReference type="ARBA" id="ARBA00022764"/>
    </source>
</evidence>
<dbReference type="GO" id="GO:0030288">
    <property type="term" value="C:outer membrane-bounded periplasmic space"/>
    <property type="evidence" value="ECO:0007669"/>
    <property type="project" value="UniProtKB-ARBA"/>
</dbReference>
<keyword evidence="17" id="KW-1185">Reference proteome</keyword>
<evidence type="ECO:0000313" key="17">
    <source>
        <dbReference type="Proteomes" id="UP000239663"/>
    </source>
</evidence>
<feature type="chain" id="PRO_5015667118" description="Periplasmic oligopeptide-binding protein OppA" evidence="14">
    <location>
        <begin position="22"/>
        <end position="550"/>
    </location>
</feature>
<name>A0A2S7N0B9_9BACI</name>
<comment type="caution">
    <text evidence="16">The sequence shown here is derived from an EMBL/GenBank/DDBJ whole genome shotgun (WGS) entry which is preliminary data.</text>
</comment>
<keyword evidence="7" id="KW-0571">Peptide transport</keyword>
<dbReference type="OrthoDB" id="9801912at2"/>
<dbReference type="InterPro" id="IPR030678">
    <property type="entry name" value="Peptide/Ni-bd"/>
</dbReference>
<evidence type="ECO:0000256" key="5">
    <source>
        <dbReference type="ARBA" id="ARBA00022729"/>
    </source>
</evidence>
<accession>A0A2S7N0B9</accession>
<dbReference type="Pfam" id="PF00496">
    <property type="entry name" value="SBP_bac_5"/>
    <property type="match status" value="1"/>
</dbReference>
<feature type="signal peptide" evidence="14">
    <location>
        <begin position="1"/>
        <end position="21"/>
    </location>
</feature>
<feature type="domain" description="Solute-binding protein family 5" evidence="15">
    <location>
        <begin position="85"/>
        <end position="468"/>
    </location>
</feature>
<dbReference type="FunFam" id="3.40.190.10:FF:000018">
    <property type="entry name" value="Oligopeptide ABC transporter, oligopeptide-binding protein"/>
    <property type="match status" value="1"/>
</dbReference>
<evidence type="ECO:0000256" key="9">
    <source>
        <dbReference type="ARBA" id="ARBA00023139"/>
    </source>
</evidence>
<comment type="subcellular location">
    <subcellularLocation>
        <location evidence="1">Cell membrane</location>
        <topology evidence="1">Lipid-anchor</topology>
    </subcellularLocation>
    <subcellularLocation>
        <location evidence="2">Periplasm</location>
    </subcellularLocation>
</comment>
<dbReference type="Proteomes" id="UP000239663">
    <property type="component" value="Unassembled WGS sequence"/>
</dbReference>
<dbReference type="Gene3D" id="3.10.105.10">
    <property type="entry name" value="Dipeptide-binding Protein, Domain 3"/>
    <property type="match status" value="1"/>
</dbReference>
<evidence type="ECO:0000313" key="16">
    <source>
        <dbReference type="EMBL" id="PQD95418.1"/>
    </source>
</evidence>
<dbReference type="SUPFAM" id="SSF53850">
    <property type="entry name" value="Periplasmic binding protein-like II"/>
    <property type="match status" value="1"/>
</dbReference>
<proteinExistence type="inferred from homology"/>
<dbReference type="Gene3D" id="3.40.190.10">
    <property type="entry name" value="Periplasmic binding protein-like II"/>
    <property type="match status" value="1"/>
</dbReference>
<keyword evidence="10" id="KW-1015">Disulfide bond</keyword>
<dbReference type="InterPro" id="IPR023765">
    <property type="entry name" value="SBP_5_CS"/>
</dbReference>
<dbReference type="FunFam" id="3.90.76.10:FF:000001">
    <property type="entry name" value="Oligopeptide ABC transporter substrate-binding protein"/>
    <property type="match status" value="1"/>
</dbReference>
<evidence type="ECO:0000256" key="4">
    <source>
        <dbReference type="ARBA" id="ARBA00022448"/>
    </source>
</evidence>
<dbReference type="GO" id="GO:0015833">
    <property type="term" value="P:peptide transport"/>
    <property type="evidence" value="ECO:0007669"/>
    <property type="project" value="UniProtKB-KW"/>
</dbReference>
<dbReference type="GO" id="GO:0015031">
    <property type="term" value="P:protein transport"/>
    <property type="evidence" value="ECO:0007669"/>
    <property type="project" value="UniProtKB-KW"/>
</dbReference>
<dbReference type="EMBL" id="PKOZ01000004">
    <property type="protein sequence ID" value="PQD95418.1"/>
    <property type="molecule type" value="Genomic_DNA"/>
</dbReference>
<keyword evidence="4" id="KW-0813">Transport</keyword>
<gene>
    <name evidence="16" type="ORF">CYL18_09025</name>
</gene>
<dbReference type="InterPro" id="IPR000914">
    <property type="entry name" value="SBP_5_dom"/>
</dbReference>
<dbReference type="PROSITE" id="PS01040">
    <property type="entry name" value="SBP_BACTERIAL_5"/>
    <property type="match status" value="1"/>
</dbReference>
<reference evidence="16 17" key="1">
    <citation type="submission" date="2017-12" db="EMBL/GenBank/DDBJ databases">
        <title>Taxonomic description and draft genome of Pradoshia cofamensis Gen. nov., sp. nov., a thermotolerant bacillale isolated from anterior gut of earthworm Eisenia fetida.</title>
        <authorList>
            <person name="Saha T."/>
            <person name="Chakraborty R."/>
        </authorList>
    </citation>
    <scope>NUCLEOTIDE SEQUENCE [LARGE SCALE GENOMIC DNA]</scope>
    <source>
        <strain evidence="16 17">EAG3</strain>
    </source>
</reference>
<evidence type="ECO:0000256" key="11">
    <source>
        <dbReference type="ARBA" id="ARBA00023288"/>
    </source>
</evidence>
<keyword evidence="8" id="KW-0653">Protein transport</keyword>
<comment type="similarity">
    <text evidence="3">Belongs to the bacterial solute-binding protein 5 family.</text>
</comment>
<dbReference type="Gene3D" id="3.90.76.10">
    <property type="entry name" value="Dipeptide-binding Protein, Domain 1"/>
    <property type="match status" value="1"/>
</dbReference>
<dbReference type="GO" id="GO:0043190">
    <property type="term" value="C:ATP-binding cassette (ABC) transporter complex"/>
    <property type="evidence" value="ECO:0007669"/>
    <property type="project" value="InterPro"/>
</dbReference>
<evidence type="ECO:0000259" key="15">
    <source>
        <dbReference type="Pfam" id="PF00496"/>
    </source>
</evidence>
<dbReference type="PANTHER" id="PTHR30290:SF10">
    <property type="entry name" value="PERIPLASMIC OLIGOPEPTIDE-BINDING PROTEIN-RELATED"/>
    <property type="match status" value="1"/>
</dbReference>
<keyword evidence="9" id="KW-0564">Palmitate</keyword>